<gene>
    <name evidence="8" type="primary">fliD</name>
    <name evidence="8" type="ORF">K3177_01125</name>
</gene>
<evidence type="ECO:0000256" key="4">
    <source>
        <dbReference type="ARBA" id="ARBA00023143"/>
    </source>
</evidence>
<feature type="domain" description="Flagellar hook-associated protein 2 C-terminal" evidence="7">
    <location>
        <begin position="234"/>
        <end position="450"/>
    </location>
</feature>
<keyword evidence="3 5" id="KW-0175">Coiled coil</keyword>
<proteinExistence type="inferred from homology"/>
<evidence type="ECO:0000259" key="7">
    <source>
        <dbReference type="Pfam" id="PF07195"/>
    </source>
</evidence>
<evidence type="ECO:0000256" key="1">
    <source>
        <dbReference type="ARBA" id="ARBA00009764"/>
    </source>
</evidence>
<dbReference type="Pfam" id="PF07196">
    <property type="entry name" value="Flagellin_IN"/>
    <property type="match status" value="1"/>
</dbReference>
<evidence type="ECO:0000256" key="5">
    <source>
        <dbReference type="RuleBase" id="RU362066"/>
    </source>
</evidence>
<comment type="similarity">
    <text evidence="1 5">Belongs to the FliD family.</text>
</comment>
<name>A0ABS7JAR7_9SPHN</name>
<evidence type="ECO:0000256" key="2">
    <source>
        <dbReference type="ARBA" id="ARBA00011255"/>
    </source>
</evidence>
<dbReference type="EMBL" id="JAIGNQ010000001">
    <property type="protein sequence ID" value="MBX7487105.1"/>
    <property type="molecule type" value="Genomic_DNA"/>
</dbReference>
<feature type="domain" description="Flagellar hook-associated protein 2 N-terminal" evidence="6">
    <location>
        <begin position="16"/>
        <end position="113"/>
    </location>
</feature>
<keyword evidence="8" id="KW-0966">Cell projection</keyword>
<dbReference type="InterPro" id="IPR010810">
    <property type="entry name" value="Flagellin_hook_IN_motif"/>
</dbReference>
<dbReference type="Pfam" id="PF07195">
    <property type="entry name" value="FliD_C"/>
    <property type="match status" value="1"/>
</dbReference>
<keyword evidence="8" id="KW-0282">Flagellum</keyword>
<dbReference type="InterPro" id="IPR010809">
    <property type="entry name" value="FliD_C"/>
</dbReference>
<keyword evidence="5" id="KW-0964">Secreted</keyword>
<feature type="coiled-coil region" evidence="5">
    <location>
        <begin position="411"/>
        <end position="438"/>
    </location>
</feature>
<dbReference type="PANTHER" id="PTHR30288">
    <property type="entry name" value="FLAGELLAR CAP/ASSEMBLY PROTEIN FLID"/>
    <property type="match status" value="1"/>
</dbReference>
<keyword evidence="8" id="KW-0969">Cilium</keyword>
<organism evidence="8 9">
    <name type="scientific">Qipengyuania pacifica</name>
    <dbReference type="NCBI Taxonomy" id="2860199"/>
    <lineage>
        <taxon>Bacteria</taxon>
        <taxon>Pseudomonadati</taxon>
        <taxon>Pseudomonadota</taxon>
        <taxon>Alphaproteobacteria</taxon>
        <taxon>Sphingomonadales</taxon>
        <taxon>Erythrobacteraceae</taxon>
        <taxon>Qipengyuania</taxon>
    </lineage>
</organism>
<comment type="function">
    <text evidence="5">Required for morphogenesis and for the elongation of the flagellar filament by facilitating polymerization of the flagellin monomers at the tip of growing filament. Forms a capping structure, which prevents flagellin subunits (transported through the central channel of the flagellum) from leaking out without polymerization at the distal end.</text>
</comment>
<dbReference type="Pfam" id="PF02465">
    <property type="entry name" value="FliD_N"/>
    <property type="match status" value="1"/>
</dbReference>
<sequence>MSISASSIASSLGIGSGVDMTGLAVQLAEAQFAGRNQRLTTQSETLERRISLAGSIRSSFSTFATALGERLRTGDLAPLPTISNPAVAAVSSPLGSIGKGSYSLEVTKLASGQVLTGGSYASAQDTVGAGTLTIRFGETNSASFAENAGKAPLTLDIAAGATLADVAQSINGKNAGLSAYVAQTATGAQLVIKGADGAKNGFVIEATEDAASPGLSAMAWQPGSDPARLVKTSADAEFTLDGIARTSSSNKIDGIAPGLSLALTGTNVGAPAVINFNNPSSALSSVMQDITGALNEISGELRSATDPKTGELARDTGARALRTQLAALGSTVIMPNAPEGSPRTLAELGLAIQRDGSFTFDSSKLTAAMARDPAGVAAMFTTGLNGVYSTIDRMARSNSVSSNPGTLAGSVARYQSQSQQINRDLEKLADQQEALRANMVARFAKADSRIAASNSTLTFLQSQIDVWNSQRD</sequence>
<evidence type="ECO:0000313" key="8">
    <source>
        <dbReference type="EMBL" id="MBX7487105.1"/>
    </source>
</evidence>
<evidence type="ECO:0000256" key="3">
    <source>
        <dbReference type="ARBA" id="ARBA00023054"/>
    </source>
</evidence>
<evidence type="ECO:0000259" key="6">
    <source>
        <dbReference type="Pfam" id="PF02465"/>
    </source>
</evidence>
<reference evidence="8 9" key="1">
    <citation type="submission" date="2021-08" db="EMBL/GenBank/DDBJ databases">
        <title>Comparative Genomics Analysis of the Genus Qipengyuania Reveals Extensive Genetic Diversity and Metabolic Versatility, Including the Description of Fifteen Novel Species.</title>
        <authorList>
            <person name="Liu Y."/>
        </authorList>
    </citation>
    <scope>NUCLEOTIDE SEQUENCE [LARGE SCALE GENOMIC DNA]</scope>
    <source>
        <strain evidence="8 9">GH25</strain>
    </source>
</reference>
<dbReference type="Proteomes" id="UP000776651">
    <property type="component" value="Unassembled WGS sequence"/>
</dbReference>
<comment type="caution">
    <text evidence="8">The sequence shown here is derived from an EMBL/GenBank/DDBJ whole genome shotgun (WGS) entry which is preliminary data.</text>
</comment>
<dbReference type="PANTHER" id="PTHR30288:SF0">
    <property type="entry name" value="FLAGELLAR HOOK-ASSOCIATED PROTEIN 2"/>
    <property type="match status" value="1"/>
</dbReference>
<dbReference type="InterPro" id="IPR040026">
    <property type="entry name" value="FliD"/>
</dbReference>
<keyword evidence="4 5" id="KW-0975">Bacterial flagellum</keyword>
<accession>A0ABS7JAR7</accession>
<comment type="subcellular location">
    <subcellularLocation>
        <location evidence="5">Secreted</location>
    </subcellularLocation>
    <subcellularLocation>
        <location evidence="5">Bacterial flagellum</location>
    </subcellularLocation>
</comment>
<dbReference type="InterPro" id="IPR003481">
    <property type="entry name" value="FliD_N"/>
</dbReference>
<dbReference type="RefSeq" id="WP_221596464.1">
    <property type="nucleotide sequence ID" value="NZ_JAIGNQ010000001.1"/>
</dbReference>
<comment type="subunit">
    <text evidence="2 5">Homopentamer.</text>
</comment>
<evidence type="ECO:0000313" key="9">
    <source>
        <dbReference type="Proteomes" id="UP000776651"/>
    </source>
</evidence>
<protein>
    <recommendedName>
        <fullName evidence="5">Flagellar hook-associated protein 2</fullName>
        <shortName evidence="5">HAP2</shortName>
    </recommendedName>
    <alternativeName>
        <fullName evidence="5">Flagellar cap protein</fullName>
    </alternativeName>
</protein>
<keyword evidence="9" id="KW-1185">Reference proteome</keyword>